<dbReference type="Proteomes" id="UP000629365">
    <property type="component" value="Unassembled WGS sequence"/>
</dbReference>
<accession>A0ABQ1RPJ6</accession>
<proteinExistence type="predicted"/>
<dbReference type="RefSeq" id="WP_188436424.1">
    <property type="nucleotide sequence ID" value="NZ_BMCM01000003.1"/>
</dbReference>
<organism evidence="1 2">
    <name type="scientific">Microbacterium murale</name>
    <dbReference type="NCBI Taxonomy" id="1081040"/>
    <lineage>
        <taxon>Bacteria</taxon>
        <taxon>Bacillati</taxon>
        <taxon>Actinomycetota</taxon>
        <taxon>Actinomycetes</taxon>
        <taxon>Micrococcales</taxon>
        <taxon>Microbacteriaceae</taxon>
        <taxon>Microbacterium</taxon>
    </lineage>
</organism>
<dbReference type="EMBL" id="BMCM01000003">
    <property type="protein sequence ID" value="GGD76910.1"/>
    <property type="molecule type" value="Genomic_DNA"/>
</dbReference>
<comment type="caution">
    <text evidence="1">The sequence shown here is derived from an EMBL/GenBank/DDBJ whole genome shotgun (WGS) entry which is preliminary data.</text>
</comment>
<protein>
    <submittedName>
        <fullName evidence="1">Uncharacterized protein</fullName>
    </submittedName>
</protein>
<name>A0ABQ1RPJ6_9MICO</name>
<gene>
    <name evidence="1" type="ORF">GCM10007269_19800</name>
</gene>
<evidence type="ECO:0000313" key="1">
    <source>
        <dbReference type="EMBL" id="GGD76910.1"/>
    </source>
</evidence>
<sequence>MTVIYSTSEHDTAEITELRQAINDSDNTFSKLERAHRLEQRERMDRYDALLAAGRPSFPTPGHLEAFDQVAALVHEDTSYGDHLGCPTDADILAGRALPKSVHFAAASGRVNVYAGAPRKARRGDHAWQFTDADIDALRAELRQRSLKILSQWIHEDGVAFIVASNRPA</sequence>
<reference evidence="2" key="1">
    <citation type="journal article" date="2019" name="Int. J. Syst. Evol. Microbiol.">
        <title>The Global Catalogue of Microorganisms (GCM) 10K type strain sequencing project: providing services to taxonomists for standard genome sequencing and annotation.</title>
        <authorList>
            <consortium name="The Broad Institute Genomics Platform"/>
            <consortium name="The Broad Institute Genome Sequencing Center for Infectious Disease"/>
            <person name="Wu L."/>
            <person name="Ma J."/>
        </authorList>
    </citation>
    <scope>NUCLEOTIDE SEQUENCE [LARGE SCALE GENOMIC DNA]</scope>
    <source>
        <strain evidence="2">CCM 7640</strain>
    </source>
</reference>
<evidence type="ECO:0000313" key="2">
    <source>
        <dbReference type="Proteomes" id="UP000629365"/>
    </source>
</evidence>
<keyword evidence="2" id="KW-1185">Reference proteome</keyword>